<dbReference type="AlphaFoldDB" id="A0A813P8G5"/>
<dbReference type="Pfam" id="PF05875">
    <property type="entry name" value="Ceramidase"/>
    <property type="match status" value="1"/>
</dbReference>
<sequence length="306" mass="35077">MKIRLHIAAINSNNINNNPFQPGSSDVDWCEPNYVVTEYIAEFWNTVSNIFFFLVPPLMIILFASYSKRVANGITILWILLIVIGIGSVYFHATLSLAGQLVDEIGILWVLMAGYALFLPSIYSPPSLRVQRVFYTWSLKNRPLQHRFTISCIILTLIITCFGAVYPYANSFVLMILGLPAIAFIVIHVSKCDNRRIKNLGIHCVGMWAIAVTIWICDRMFCSFWISISFPYLHAIWHVIILFSSNEAIVICAYLVIKYHYPQANLVVYAWPNEEWGWFTLPYLKFHDDTNYLASPTNNFVTKSIV</sequence>
<dbReference type="PANTHER" id="PTHR46139:SF3">
    <property type="entry name" value="ALKALINE CERAMIDASE"/>
    <property type="match status" value="1"/>
</dbReference>
<feature type="transmembrane region" description="Helical" evidence="9">
    <location>
        <begin position="232"/>
        <end position="257"/>
    </location>
</feature>
<dbReference type="Proteomes" id="UP000663882">
    <property type="component" value="Unassembled WGS sequence"/>
</dbReference>
<name>A0A813P8G5_9BILA</name>
<keyword evidence="3 9" id="KW-0812">Transmembrane</keyword>
<feature type="binding site" evidence="7">
    <location>
        <position position="28"/>
    </location>
    <ligand>
        <name>Ca(2+)</name>
        <dbReference type="ChEBI" id="CHEBI:29108"/>
    </ligand>
</feature>
<feature type="binding site" evidence="8">
    <location>
        <position position="234"/>
    </location>
    <ligand>
        <name>Zn(2+)</name>
        <dbReference type="ChEBI" id="CHEBI:29105"/>
        <note>catalytic</note>
    </ligand>
</feature>
<keyword evidence="7" id="KW-0106">Calcium</keyword>
<proteinExistence type="inferred from homology"/>
<feature type="binding site" evidence="8">
    <location>
        <position position="92"/>
    </location>
    <ligand>
        <name>Zn(2+)</name>
        <dbReference type="ChEBI" id="CHEBI:29105"/>
        <note>catalytic</note>
    </ligand>
</feature>
<evidence type="ECO:0000256" key="5">
    <source>
        <dbReference type="ARBA" id="ARBA00022989"/>
    </source>
</evidence>
<feature type="binding site" evidence="7">
    <location>
        <position position="31"/>
    </location>
    <ligand>
        <name>Ca(2+)</name>
        <dbReference type="ChEBI" id="CHEBI:29108"/>
    </ligand>
</feature>
<comment type="subcellular location">
    <subcellularLocation>
        <location evidence="1">Membrane</location>
        <topology evidence="1">Multi-pass membrane protein</topology>
    </subcellularLocation>
</comment>
<dbReference type="PANTHER" id="PTHR46139">
    <property type="entry name" value="ALKALINE CERAMIDASE"/>
    <property type="match status" value="1"/>
</dbReference>
<dbReference type="Proteomes" id="UP000663889">
    <property type="component" value="Unassembled WGS sequence"/>
</dbReference>
<evidence type="ECO:0000313" key="10">
    <source>
        <dbReference type="EMBL" id="CAF0746584.1"/>
    </source>
</evidence>
<evidence type="ECO:0000313" key="12">
    <source>
        <dbReference type="Proteomes" id="UP000663882"/>
    </source>
</evidence>
<reference evidence="10" key="1">
    <citation type="submission" date="2021-02" db="EMBL/GenBank/DDBJ databases">
        <authorList>
            <person name="Nowell W R."/>
        </authorList>
    </citation>
    <scope>NUCLEOTIDE SEQUENCE</scope>
</reference>
<organism evidence="10 12">
    <name type="scientific">Rotaria sordida</name>
    <dbReference type="NCBI Taxonomy" id="392033"/>
    <lineage>
        <taxon>Eukaryota</taxon>
        <taxon>Metazoa</taxon>
        <taxon>Spiralia</taxon>
        <taxon>Gnathifera</taxon>
        <taxon>Rotifera</taxon>
        <taxon>Eurotatoria</taxon>
        <taxon>Bdelloidea</taxon>
        <taxon>Philodinida</taxon>
        <taxon>Philodinidae</taxon>
        <taxon>Rotaria</taxon>
    </lineage>
</organism>
<evidence type="ECO:0000256" key="4">
    <source>
        <dbReference type="ARBA" id="ARBA00022801"/>
    </source>
</evidence>
<dbReference type="GO" id="GO:0046514">
    <property type="term" value="P:ceramide catabolic process"/>
    <property type="evidence" value="ECO:0007669"/>
    <property type="project" value="TreeGrafter"/>
</dbReference>
<keyword evidence="8" id="KW-0862">Zinc</keyword>
<dbReference type="EMBL" id="CAJNOU010000563">
    <property type="protein sequence ID" value="CAF1033528.1"/>
    <property type="molecule type" value="Genomic_DNA"/>
</dbReference>
<feature type="binding site" evidence="7">
    <location>
        <position position="29"/>
    </location>
    <ligand>
        <name>Ca(2+)</name>
        <dbReference type="ChEBI" id="CHEBI:29108"/>
    </ligand>
</feature>
<dbReference type="EMBL" id="CAJNOO010000019">
    <property type="protein sequence ID" value="CAF0746584.1"/>
    <property type="molecule type" value="Genomic_DNA"/>
</dbReference>
<feature type="transmembrane region" description="Helical" evidence="9">
    <location>
        <begin position="202"/>
        <end position="226"/>
    </location>
</feature>
<comment type="caution">
    <text evidence="10">The sequence shown here is derived from an EMBL/GenBank/DDBJ whole genome shotgun (WGS) entry which is preliminary data.</text>
</comment>
<gene>
    <name evidence="10" type="ORF">RFH988_LOCUS1054</name>
    <name evidence="11" type="ORF">SEV965_LOCUS12438</name>
</gene>
<protein>
    <recommendedName>
        <fullName evidence="9">Alkaline ceramidase</fullName>
        <ecNumber evidence="9">3.5.1.-</ecNumber>
    </recommendedName>
</protein>
<evidence type="ECO:0000256" key="9">
    <source>
        <dbReference type="RuleBase" id="RU364079"/>
    </source>
</evidence>
<feature type="binding site" evidence="7">
    <location>
        <position position="33"/>
    </location>
    <ligand>
        <name>Ca(2+)</name>
        <dbReference type="ChEBI" id="CHEBI:29108"/>
    </ligand>
</feature>
<comment type="function">
    <text evidence="9">Hydrolyzes the sphingolipid ceramide into sphingosine and free fatty acid.</text>
</comment>
<evidence type="ECO:0000313" key="11">
    <source>
        <dbReference type="EMBL" id="CAF1033528.1"/>
    </source>
</evidence>
<comment type="similarity">
    <text evidence="2 9">Belongs to the alkaline ceramidase family.</text>
</comment>
<dbReference type="GO" id="GO:0046872">
    <property type="term" value="F:metal ion binding"/>
    <property type="evidence" value="ECO:0007669"/>
    <property type="project" value="UniProtKB-KW"/>
</dbReference>
<evidence type="ECO:0000256" key="6">
    <source>
        <dbReference type="ARBA" id="ARBA00023136"/>
    </source>
</evidence>
<evidence type="ECO:0000256" key="1">
    <source>
        <dbReference type="ARBA" id="ARBA00004141"/>
    </source>
</evidence>
<feature type="binding site" evidence="8">
    <location>
        <position position="238"/>
    </location>
    <ligand>
        <name>Zn(2+)</name>
        <dbReference type="ChEBI" id="CHEBI:29105"/>
        <note>catalytic</note>
    </ligand>
</feature>
<keyword evidence="4 9" id="KW-0378">Hydrolase</keyword>
<keyword evidence="6 9" id="KW-0472">Membrane</keyword>
<keyword evidence="9" id="KW-0443">Lipid metabolism</keyword>
<dbReference type="InterPro" id="IPR008901">
    <property type="entry name" value="ACER"/>
</dbReference>
<feature type="transmembrane region" description="Helical" evidence="9">
    <location>
        <begin position="144"/>
        <end position="166"/>
    </location>
</feature>
<dbReference type="OrthoDB" id="187171at2759"/>
<feature type="binding site" evidence="7">
    <location>
        <position position="42"/>
    </location>
    <ligand>
        <name>Ca(2+)</name>
        <dbReference type="ChEBI" id="CHEBI:29108"/>
    </ligand>
</feature>
<keyword evidence="7" id="KW-0479">Metal-binding</keyword>
<feature type="transmembrane region" description="Helical" evidence="9">
    <location>
        <begin position="172"/>
        <end position="190"/>
    </location>
</feature>
<dbReference type="EC" id="3.5.1.-" evidence="9"/>
<accession>A0A813P8G5</accession>
<feature type="transmembrane region" description="Helical" evidence="9">
    <location>
        <begin position="105"/>
        <end position="123"/>
    </location>
</feature>
<feature type="transmembrane region" description="Helical" evidence="9">
    <location>
        <begin position="76"/>
        <end position="93"/>
    </location>
</feature>
<keyword evidence="5 9" id="KW-1133">Transmembrane helix</keyword>
<evidence type="ECO:0000256" key="8">
    <source>
        <dbReference type="PIRSR" id="PIRSR608901-2"/>
    </source>
</evidence>
<dbReference type="GO" id="GO:0016811">
    <property type="term" value="F:hydrolase activity, acting on carbon-nitrogen (but not peptide) bonds, in linear amides"/>
    <property type="evidence" value="ECO:0007669"/>
    <property type="project" value="InterPro"/>
</dbReference>
<feature type="transmembrane region" description="Helical" evidence="9">
    <location>
        <begin position="43"/>
        <end position="64"/>
    </location>
</feature>
<evidence type="ECO:0000256" key="2">
    <source>
        <dbReference type="ARBA" id="ARBA00009780"/>
    </source>
</evidence>
<evidence type="ECO:0000256" key="7">
    <source>
        <dbReference type="PIRSR" id="PIRSR608901-1"/>
    </source>
</evidence>
<evidence type="ECO:0000256" key="3">
    <source>
        <dbReference type="ARBA" id="ARBA00022692"/>
    </source>
</evidence>
<dbReference type="GO" id="GO:0016020">
    <property type="term" value="C:membrane"/>
    <property type="evidence" value="ECO:0007669"/>
    <property type="project" value="UniProtKB-SubCell"/>
</dbReference>
<comment type="cofactor">
    <cofactor evidence="8">
        <name>Zn(2+)</name>
        <dbReference type="ChEBI" id="CHEBI:29105"/>
    </cofactor>
</comment>